<dbReference type="Gene3D" id="1.25.40.420">
    <property type="match status" value="1"/>
</dbReference>
<dbReference type="InterPro" id="IPR011333">
    <property type="entry name" value="SKP1/BTB/POZ_sf"/>
</dbReference>
<feature type="domain" description="BTB" evidence="4">
    <location>
        <begin position="45"/>
        <end position="112"/>
    </location>
</feature>
<dbReference type="SMART" id="SM00612">
    <property type="entry name" value="Kelch"/>
    <property type="match status" value="6"/>
</dbReference>
<reference evidence="5" key="1">
    <citation type="journal article" date="2020" name="Cell">
        <title>Large-Scale Comparative Analyses of Tick Genomes Elucidate Their Genetic Diversity and Vector Capacities.</title>
        <authorList>
            <consortium name="Tick Genome and Microbiome Consortium (TIGMIC)"/>
            <person name="Jia N."/>
            <person name="Wang J."/>
            <person name="Shi W."/>
            <person name="Du L."/>
            <person name="Sun Y."/>
            <person name="Zhan W."/>
            <person name="Jiang J.F."/>
            <person name="Wang Q."/>
            <person name="Zhang B."/>
            <person name="Ji P."/>
            <person name="Bell-Sakyi L."/>
            <person name="Cui X.M."/>
            <person name="Yuan T.T."/>
            <person name="Jiang B.G."/>
            <person name="Yang W.F."/>
            <person name="Lam T.T."/>
            <person name="Chang Q.C."/>
            <person name="Ding S.J."/>
            <person name="Wang X.J."/>
            <person name="Zhu J.G."/>
            <person name="Ruan X.D."/>
            <person name="Zhao L."/>
            <person name="Wei J.T."/>
            <person name="Ye R.Z."/>
            <person name="Que T.C."/>
            <person name="Du C.H."/>
            <person name="Zhou Y.H."/>
            <person name="Cheng J.X."/>
            <person name="Dai P.F."/>
            <person name="Guo W.B."/>
            <person name="Han X.H."/>
            <person name="Huang E.J."/>
            <person name="Li L.F."/>
            <person name="Wei W."/>
            <person name="Gao Y.C."/>
            <person name="Liu J.Z."/>
            <person name="Shao H.Z."/>
            <person name="Wang X."/>
            <person name="Wang C.C."/>
            <person name="Yang T.C."/>
            <person name="Huo Q.B."/>
            <person name="Li W."/>
            <person name="Chen H.Y."/>
            <person name="Chen S.E."/>
            <person name="Zhou L.G."/>
            <person name="Ni X.B."/>
            <person name="Tian J.H."/>
            <person name="Sheng Y."/>
            <person name="Liu T."/>
            <person name="Pan Y.S."/>
            <person name="Xia L.Y."/>
            <person name="Li J."/>
            <person name="Zhao F."/>
            <person name="Cao W.C."/>
        </authorList>
    </citation>
    <scope>NUCLEOTIDE SEQUENCE</scope>
    <source>
        <strain evidence="5">Rmic-2018</strain>
    </source>
</reference>
<organism evidence="5 6">
    <name type="scientific">Rhipicephalus microplus</name>
    <name type="common">Cattle tick</name>
    <name type="synonym">Boophilus microplus</name>
    <dbReference type="NCBI Taxonomy" id="6941"/>
    <lineage>
        <taxon>Eukaryota</taxon>
        <taxon>Metazoa</taxon>
        <taxon>Ecdysozoa</taxon>
        <taxon>Arthropoda</taxon>
        <taxon>Chelicerata</taxon>
        <taxon>Arachnida</taxon>
        <taxon>Acari</taxon>
        <taxon>Parasitiformes</taxon>
        <taxon>Ixodida</taxon>
        <taxon>Ixodoidea</taxon>
        <taxon>Ixodidae</taxon>
        <taxon>Rhipicephalinae</taxon>
        <taxon>Rhipicephalus</taxon>
        <taxon>Boophilus</taxon>
    </lineage>
</organism>
<protein>
    <recommendedName>
        <fullName evidence="4">BTB domain-containing protein</fullName>
    </recommendedName>
</protein>
<dbReference type="CDD" id="cd01165">
    <property type="entry name" value="BTB_POZ"/>
    <property type="match status" value="1"/>
</dbReference>
<feature type="compositionally biased region" description="Polar residues" evidence="3">
    <location>
        <begin position="1036"/>
        <end position="1067"/>
    </location>
</feature>
<evidence type="ECO:0000313" key="5">
    <source>
        <dbReference type="EMBL" id="KAH8036323.1"/>
    </source>
</evidence>
<sequence>MSLVADCILCGTHPVNLMLVVVKDDIYSLVWLTGCITEVCAIAGSTVSVRVGGRTFEVDLELLKKHSCYFAKCFHKLPQEALKIPLELQDVKPEVFEALVLFMETGFLDADPFMALDIYEASMLLGVHRAIKEIKRITLIGSKMERLLVWYRTANKGSNGRDRQAALRLVASRFDEVVADERFLRLSVAEVVPLFSCSRLGTSGEVSVFLAALRWLNHDYCKRQQYVVQVLKCVRFSLMSREEIVHCFHPPILSNITRFPSVAFMVLAAFGVVSLQEEGREHLLSRFASQPRTFLCPKADGQHQTPLWPLPGPPEGSTAQRRHRAATALQTAWRVKKARRDLATKRLQVKGVSTSDGAVPDTGTADSRAPRTLLRESPPKNVNDTNGVQASKEAQSVKSNGKKHRQREAEIPATRAESTVVPTFVCGLANKNAGSNECYTIRRNGLGKRMDNLVNMSLFIAIVDLVLIKSVTSDSSTRTMPSPVKEPFTPILKVVIKDVRTTPEKVPPVPAKQLQSPRTFAVSWNQVGGSCQELAVTSSAPPPSQQQQEQQQQQQTEPPRQLPSEQQTQSQQQHGAAAGTSVFTVQIVGDAQSTPTMPRANRSFEFSFPDNERMTTPFPCDFDKEFDMKSLQETASCAGEVPRARSPSTRTARARTPERNISSPTSFQTVRTRSARSRFWPYDAKSTFTNLSGSFESLDPFSRQHHGNFEVPPSIAKRIGKVQPVAAIELPTILVTGGLNLDTGISSSVVAFDPSFNTLQQCSVLPTPLHHHRTVLVNSDVIVVGGMLESVDGPYLCTRRCYRLNVAKMQWSRVADLKTERAHHGLVYCDGRILALGGLTLGRRLVSTMEYYDVKRNKWTKMKGSLPQPMMAMGVALFRSLVWVAGGVVGSTEDDLACCTAVHCYDPRTKSWTSTVPPLPRACAYLGLICASGSLVALGGSVSLDQLQPGSLADVLRLSDDQRCWEPLASMPRPCHSSDAVVFGEALYMFGGISDGHVLADVHQLHKGRWSLCAHLPASVLGPSVVALPGPHARETSTAVSSTSDSMDNNSYQPQPLETTSRQTQPFDQSRTLVVGSPTRVTTASKTQHQCLATLRPSARCNATRVVRPRRLHAANNVCLVKGVAGRGVAEKQCSLSIRHPFIPPLSSSAQPKKCNARYPCDT</sequence>
<evidence type="ECO:0000256" key="2">
    <source>
        <dbReference type="ARBA" id="ARBA00022737"/>
    </source>
</evidence>
<feature type="compositionally biased region" description="Low complexity" evidence="3">
    <location>
        <begin position="545"/>
        <end position="578"/>
    </location>
</feature>
<dbReference type="SMART" id="SM00875">
    <property type="entry name" value="BACK"/>
    <property type="match status" value="1"/>
</dbReference>
<name>A0A9J6EPA6_RHIMP</name>
<dbReference type="CDD" id="cd23767">
    <property type="entry name" value="IQCD"/>
    <property type="match status" value="1"/>
</dbReference>
<evidence type="ECO:0000313" key="6">
    <source>
        <dbReference type="Proteomes" id="UP000821866"/>
    </source>
</evidence>
<keyword evidence="6" id="KW-1185">Reference proteome</keyword>
<dbReference type="PROSITE" id="PS50097">
    <property type="entry name" value="BTB"/>
    <property type="match status" value="1"/>
</dbReference>
<feature type="region of interest" description="Disordered" evidence="3">
    <location>
        <begin position="637"/>
        <end position="668"/>
    </location>
</feature>
<comment type="caution">
    <text evidence="5">The sequence shown here is derived from an EMBL/GenBank/DDBJ whole genome shotgun (WGS) entry which is preliminary data.</text>
</comment>
<dbReference type="PANTHER" id="PTHR45632:SF3">
    <property type="entry name" value="KELCH-LIKE PROTEIN 32"/>
    <property type="match status" value="1"/>
</dbReference>
<dbReference type="Gene3D" id="3.30.710.10">
    <property type="entry name" value="Potassium Channel Kv1.1, Chain A"/>
    <property type="match status" value="1"/>
</dbReference>
<dbReference type="Proteomes" id="UP000821866">
    <property type="component" value="Chromosome 11"/>
</dbReference>
<evidence type="ECO:0000259" key="4">
    <source>
        <dbReference type="PROSITE" id="PS50097"/>
    </source>
</evidence>
<dbReference type="InterPro" id="IPR000210">
    <property type="entry name" value="BTB/POZ_dom"/>
</dbReference>
<feature type="region of interest" description="Disordered" evidence="3">
    <location>
        <begin position="346"/>
        <end position="411"/>
    </location>
</feature>
<dbReference type="Pfam" id="PF07707">
    <property type="entry name" value="BACK"/>
    <property type="match status" value="1"/>
</dbReference>
<dbReference type="Pfam" id="PF00651">
    <property type="entry name" value="BTB"/>
    <property type="match status" value="1"/>
</dbReference>
<evidence type="ECO:0000256" key="1">
    <source>
        <dbReference type="ARBA" id="ARBA00022441"/>
    </source>
</evidence>
<keyword evidence="1" id="KW-0880">Kelch repeat</keyword>
<dbReference type="Pfam" id="PF24681">
    <property type="entry name" value="Kelch_KLHDC2_KLHL20_DRC7"/>
    <property type="match status" value="1"/>
</dbReference>
<keyword evidence="2" id="KW-0677">Repeat</keyword>
<dbReference type="AlphaFoldDB" id="A0A9J6EPA6"/>
<proteinExistence type="predicted"/>
<dbReference type="PROSITE" id="PS50096">
    <property type="entry name" value="IQ"/>
    <property type="match status" value="1"/>
</dbReference>
<dbReference type="InterPro" id="IPR006652">
    <property type="entry name" value="Kelch_1"/>
</dbReference>
<dbReference type="InterPro" id="IPR015915">
    <property type="entry name" value="Kelch-typ_b-propeller"/>
</dbReference>
<dbReference type="SUPFAM" id="SSF117281">
    <property type="entry name" value="Kelch motif"/>
    <property type="match status" value="1"/>
</dbReference>
<dbReference type="GO" id="GO:0003779">
    <property type="term" value="F:actin binding"/>
    <property type="evidence" value="ECO:0007669"/>
    <property type="project" value="UniProtKB-KW"/>
</dbReference>
<feature type="region of interest" description="Disordered" evidence="3">
    <location>
        <begin position="1032"/>
        <end position="1067"/>
    </location>
</feature>
<dbReference type="VEuPathDB" id="VectorBase:LOC119165156"/>
<dbReference type="Gene3D" id="2.120.10.80">
    <property type="entry name" value="Kelch-type beta propeller"/>
    <property type="match status" value="1"/>
</dbReference>
<feature type="compositionally biased region" description="Polar residues" evidence="3">
    <location>
        <begin position="380"/>
        <end position="399"/>
    </location>
</feature>
<dbReference type="InterPro" id="IPR011705">
    <property type="entry name" value="BACK"/>
</dbReference>
<dbReference type="EMBL" id="JABSTU010000003">
    <property type="protein sequence ID" value="KAH8036323.1"/>
    <property type="molecule type" value="Genomic_DNA"/>
</dbReference>
<gene>
    <name evidence="5" type="ORF">HPB51_024889</name>
</gene>
<accession>A0A9J6EPA6</accession>
<feature type="region of interest" description="Disordered" evidence="3">
    <location>
        <begin position="534"/>
        <end position="578"/>
    </location>
</feature>
<evidence type="ECO:0000256" key="3">
    <source>
        <dbReference type="SAM" id="MobiDB-lite"/>
    </source>
</evidence>
<reference evidence="5" key="2">
    <citation type="submission" date="2021-09" db="EMBL/GenBank/DDBJ databases">
        <authorList>
            <person name="Jia N."/>
            <person name="Wang J."/>
            <person name="Shi W."/>
            <person name="Du L."/>
            <person name="Sun Y."/>
            <person name="Zhan W."/>
            <person name="Jiang J."/>
            <person name="Wang Q."/>
            <person name="Zhang B."/>
            <person name="Ji P."/>
            <person name="Sakyi L.B."/>
            <person name="Cui X."/>
            <person name="Yuan T."/>
            <person name="Jiang B."/>
            <person name="Yang W."/>
            <person name="Lam T.T.-Y."/>
            <person name="Chang Q."/>
            <person name="Ding S."/>
            <person name="Wang X."/>
            <person name="Zhu J."/>
            <person name="Ruan X."/>
            <person name="Zhao L."/>
            <person name="Wei J."/>
            <person name="Que T."/>
            <person name="Du C."/>
            <person name="Cheng J."/>
            <person name="Dai P."/>
            <person name="Han X."/>
            <person name="Huang E."/>
            <person name="Gao Y."/>
            <person name="Liu J."/>
            <person name="Shao H."/>
            <person name="Ye R."/>
            <person name="Li L."/>
            <person name="Wei W."/>
            <person name="Wang X."/>
            <person name="Wang C."/>
            <person name="Huo Q."/>
            <person name="Li W."/>
            <person name="Guo W."/>
            <person name="Chen H."/>
            <person name="Chen S."/>
            <person name="Zhou L."/>
            <person name="Zhou L."/>
            <person name="Ni X."/>
            <person name="Tian J."/>
            <person name="Zhou Y."/>
            <person name="Sheng Y."/>
            <person name="Liu T."/>
            <person name="Pan Y."/>
            <person name="Xia L."/>
            <person name="Li J."/>
            <person name="Zhao F."/>
            <person name="Cao W."/>
        </authorList>
    </citation>
    <scope>NUCLEOTIDE SEQUENCE</scope>
    <source>
        <strain evidence="5">Rmic-2018</strain>
        <tissue evidence="5">Larvae</tissue>
    </source>
</reference>
<dbReference type="SMART" id="SM00225">
    <property type="entry name" value="BTB"/>
    <property type="match status" value="1"/>
</dbReference>
<dbReference type="PANTHER" id="PTHR45632">
    <property type="entry name" value="LD33804P"/>
    <property type="match status" value="1"/>
</dbReference>
<dbReference type="SUPFAM" id="SSF54695">
    <property type="entry name" value="POZ domain"/>
    <property type="match status" value="1"/>
</dbReference>
<feature type="compositionally biased region" description="Polar residues" evidence="3">
    <location>
        <begin position="659"/>
        <end position="668"/>
    </location>
</feature>